<organism evidence="2 3">
    <name type="scientific">Blastopirellula marina</name>
    <dbReference type="NCBI Taxonomy" id="124"/>
    <lineage>
        <taxon>Bacteria</taxon>
        <taxon>Pseudomonadati</taxon>
        <taxon>Planctomycetota</taxon>
        <taxon>Planctomycetia</taxon>
        <taxon>Pirellulales</taxon>
        <taxon>Pirellulaceae</taxon>
        <taxon>Blastopirellula</taxon>
    </lineage>
</organism>
<dbReference type="RefSeq" id="WP_105351788.1">
    <property type="nucleotide sequence ID" value="NZ_PUIB01000006.1"/>
</dbReference>
<evidence type="ECO:0000313" key="2">
    <source>
        <dbReference type="EMBL" id="PQO41104.1"/>
    </source>
</evidence>
<gene>
    <name evidence="2" type="ORF">C5Y98_03865</name>
</gene>
<proteinExistence type="predicted"/>
<evidence type="ECO:0000256" key="1">
    <source>
        <dbReference type="SAM" id="Phobius"/>
    </source>
</evidence>
<feature type="transmembrane region" description="Helical" evidence="1">
    <location>
        <begin position="254"/>
        <end position="273"/>
    </location>
</feature>
<dbReference type="OrthoDB" id="266758at2"/>
<dbReference type="EMBL" id="PUIB01000006">
    <property type="protein sequence ID" value="PQO41104.1"/>
    <property type="molecule type" value="Genomic_DNA"/>
</dbReference>
<comment type="caution">
    <text evidence="2">The sequence shown here is derived from an EMBL/GenBank/DDBJ whole genome shotgun (WGS) entry which is preliminary data.</text>
</comment>
<evidence type="ECO:0000313" key="3">
    <source>
        <dbReference type="Proteomes" id="UP000239388"/>
    </source>
</evidence>
<dbReference type="Proteomes" id="UP000239388">
    <property type="component" value="Unassembled WGS sequence"/>
</dbReference>
<name>A0A2S8GAI5_9BACT</name>
<dbReference type="AlphaFoldDB" id="A0A2S8GAI5"/>
<keyword evidence="1" id="KW-0812">Transmembrane</keyword>
<feature type="transmembrane region" description="Helical" evidence="1">
    <location>
        <begin position="95"/>
        <end position="121"/>
    </location>
</feature>
<sequence>MLSNLIAWLNSIANATIGVLFEPIAWTSGMLSIFVIGAVTGVLMLIAFKYTSNQSAIRNTRNQIKANLLGLSLFKDDLRVGLGMQGKLLIGAAKLLALSFVPMLVMIVPTCLVLSQLALWYQSRPLEKGEQAIVTLQTSPDEDIVSEIALGESPAFKLIKGPVRVPTKQMVCWEIEAVEPGLHDMPFHIGGRQFAKQLAIGERWLPVSMMRPASVWSDTLLHPREAPFSADSPVQSIAIAYPERASWTYGSHTWLVTWFLISMLAAFVAKPLLNVNI</sequence>
<keyword evidence="1" id="KW-0472">Membrane</keyword>
<keyword evidence="1" id="KW-1133">Transmembrane helix</keyword>
<feature type="transmembrane region" description="Helical" evidence="1">
    <location>
        <begin position="24"/>
        <end position="48"/>
    </location>
</feature>
<reference evidence="2 3" key="1">
    <citation type="submission" date="2018-02" db="EMBL/GenBank/DDBJ databases">
        <title>Comparative genomes isolates from brazilian mangrove.</title>
        <authorList>
            <person name="Araujo J.E."/>
            <person name="Taketani R.G."/>
            <person name="Silva M.C.P."/>
            <person name="Loureco M.V."/>
            <person name="Andreote F.D."/>
        </authorList>
    </citation>
    <scope>NUCLEOTIDE SEQUENCE [LARGE SCALE GENOMIC DNA]</scope>
    <source>
        <strain evidence="2 3">NAP PRIS-MGV</strain>
    </source>
</reference>
<accession>A0A2S8GAI5</accession>
<protein>
    <submittedName>
        <fullName evidence="2">Uncharacterized protein</fullName>
    </submittedName>
</protein>